<organism evidence="2 3">
    <name type="scientific">Rhodococcoides kyotonense</name>
    <dbReference type="NCBI Taxonomy" id="398843"/>
    <lineage>
        <taxon>Bacteria</taxon>
        <taxon>Bacillati</taxon>
        <taxon>Actinomycetota</taxon>
        <taxon>Actinomycetes</taxon>
        <taxon>Mycobacteriales</taxon>
        <taxon>Nocardiaceae</taxon>
        <taxon>Rhodococcoides</taxon>
    </lineage>
</organism>
<accession>A0A239INY2</accession>
<gene>
    <name evidence="2" type="ORF">SAMN05421642_107157</name>
</gene>
<dbReference type="OrthoDB" id="4474922at2"/>
<dbReference type="Proteomes" id="UP000198327">
    <property type="component" value="Unassembled WGS sequence"/>
</dbReference>
<feature type="transmembrane region" description="Helical" evidence="1">
    <location>
        <begin position="55"/>
        <end position="79"/>
    </location>
</feature>
<feature type="transmembrane region" description="Helical" evidence="1">
    <location>
        <begin position="147"/>
        <end position="167"/>
    </location>
</feature>
<evidence type="ECO:0000313" key="2">
    <source>
        <dbReference type="EMBL" id="SNS95486.1"/>
    </source>
</evidence>
<sequence length="304" mass="33813">MSGPIPNSESSAGVTIWRETWPQRFSLLWSAMSVFMAFWGVVAFVFAWSGDAGSVAGSIGAAGGGAMILVCSWIGVHMAGFRWVRRSRRVTTCVRDEYGSGVRVGPSTLGVNLITVMMLGCAVFFTCVLLVWRWGYESLLPESRVGVHHYVISAFFAVVTIGLVPLLSMLRSTLGVELYPEVVVRTAKRSLFARTAGDVVLPWASILEVADEVKLIHHRMGTTKTPLIRLMTHSTVPREGRFRWDTDEYIELPVGAMAVEPNALLSVLREMHRSEARRRELLSLNPRTLFSPPPLRKRLWGPKK</sequence>
<dbReference type="AlphaFoldDB" id="A0A239INY2"/>
<evidence type="ECO:0000256" key="1">
    <source>
        <dbReference type="SAM" id="Phobius"/>
    </source>
</evidence>
<feature type="transmembrane region" description="Helical" evidence="1">
    <location>
        <begin position="113"/>
        <end position="135"/>
    </location>
</feature>
<evidence type="ECO:0000313" key="3">
    <source>
        <dbReference type="Proteomes" id="UP000198327"/>
    </source>
</evidence>
<keyword evidence="1" id="KW-0472">Membrane</keyword>
<protein>
    <submittedName>
        <fullName evidence="2">Uncharacterized protein</fullName>
    </submittedName>
</protein>
<keyword evidence="3" id="KW-1185">Reference proteome</keyword>
<dbReference type="RefSeq" id="WP_141136483.1">
    <property type="nucleotide sequence ID" value="NZ_FZOW01000007.1"/>
</dbReference>
<keyword evidence="1" id="KW-0812">Transmembrane</keyword>
<keyword evidence="1" id="KW-1133">Transmembrane helix</keyword>
<name>A0A239INY2_9NOCA</name>
<dbReference type="EMBL" id="FZOW01000007">
    <property type="protein sequence ID" value="SNS95486.1"/>
    <property type="molecule type" value="Genomic_DNA"/>
</dbReference>
<proteinExistence type="predicted"/>
<reference evidence="3" key="1">
    <citation type="submission" date="2017-06" db="EMBL/GenBank/DDBJ databases">
        <authorList>
            <person name="Varghese N."/>
            <person name="Submissions S."/>
        </authorList>
    </citation>
    <scope>NUCLEOTIDE SEQUENCE [LARGE SCALE GENOMIC DNA]</scope>
    <source>
        <strain evidence="3">JCM 23211</strain>
    </source>
</reference>
<feature type="transmembrane region" description="Helical" evidence="1">
    <location>
        <begin position="27"/>
        <end position="49"/>
    </location>
</feature>
<dbReference type="STRING" id="398843.A3K89_10570"/>